<gene>
    <name evidence="1" type="ORF">NHN17_18875</name>
</gene>
<protein>
    <submittedName>
        <fullName evidence="1">Uncharacterized protein</fullName>
    </submittedName>
</protein>
<dbReference type="RefSeq" id="WP_255044198.1">
    <property type="nucleotide sequence ID" value="NZ_JANEYT010000057.1"/>
</dbReference>
<dbReference type="EMBL" id="JANEYT010000057">
    <property type="protein sequence ID" value="MCQ1060112.1"/>
    <property type="molecule type" value="Genomic_DNA"/>
</dbReference>
<proteinExistence type="predicted"/>
<evidence type="ECO:0000313" key="2">
    <source>
        <dbReference type="Proteomes" id="UP001524460"/>
    </source>
</evidence>
<organism evidence="1 2">
    <name type="scientific">Photobacterium pectinilyticum</name>
    <dbReference type="NCBI Taxonomy" id="2906793"/>
    <lineage>
        <taxon>Bacteria</taxon>
        <taxon>Pseudomonadati</taxon>
        <taxon>Pseudomonadota</taxon>
        <taxon>Gammaproteobacteria</taxon>
        <taxon>Vibrionales</taxon>
        <taxon>Vibrionaceae</taxon>
        <taxon>Photobacterium</taxon>
    </lineage>
</organism>
<evidence type="ECO:0000313" key="1">
    <source>
        <dbReference type="EMBL" id="MCQ1060112.1"/>
    </source>
</evidence>
<dbReference type="Proteomes" id="UP001524460">
    <property type="component" value="Unassembled WGS sequence"/>
</dbReference>
<sequence>MSNKEMLQLACDIGDKYPGVSIVGKSKKETLKNLHAMFSSGKDMTQQFKRKEQSEPH</sequence>
<reference evidence="1 2" key="1">
    <citation type="submission" date="2022-07" db="EMBL/GenBank/DDBJ databases">
        <title>Photobacterium pectinilyticum sp. nov., a marine bacterium isolated from surface seawater of Qingdao offshore.</title>
        <authorList>
            <person name="Wang X."/>
        </authorList>
    </citation>
    <scope>NUCLEOTIDE SEQUENCE [LARGE SCALE GENOMIC DNA]</scope>
    <source>
        <strain evidence="1 2">ZSDE20</strain>
    </source>
</reference>
<comment type="caution">
    <text evidence="1">The sequence shown here is derived from an EMBL/GenBank/DDBJ whole genome shotgun (WGS) entry which is preliminary data.</text>
</comment>
<keyword evidence="2" id="KW-1185">Reference proteome</keyword>
<accession>A0ABT1N5U3</accession>
<name>A0ABT1N5U3_9GAMM</name>